<keyword evidence="3" id="KW-1185">Reference proteome</keyword>
<reference evidence="2 3" key="1">
    <citation type="submission" date="2024-09" db="EMBL/GenBank/DDBJ databases">
        <authorList>
            <person name="Makale K.P.P."/>
            <person name="Makhzoum A."/>
            <person name="Rantong G."/>
            <person name="Rahube T.O."/>
        </authorList>
    </citation>
    <scope>NUCLEOTIDE SEQUENCE [LARGE SCALE GENOMIC DNA]</scope>
    <source>
        <strain evidence="2 3">KM_D13</strain>
    </source>
</reference>
<protein>
    <submittedName>
        <fullName evidence="2">Uncharacterized protein</fullName>
    </submittedName>
</protein>
<dbReference type="EMBL" id="JBHDLN010000003">
    <property type="protein sequence ID" value="MFB0841803.1"/>
    <property type="molecule type" value="Genomic_DNA"/>
</dbReference>
<name>A0ABV4UVF2_9BACL</name>
<organism evidence="2 3">
    <name type="scientific">Paenibacillus oleatilyticus</name>
    <dbReference type="NCBI Taxonomy" id="2594886"/>
    <lineage>
        <taxon>Bacteria</taxon>
        <taxon>Bacillati</taxon>
        <taxon>Bacillota</taxon>
        <taxon>Bacilli</taxon>
        <taxon>Bacillales</taxon>
        <taxon>Paenibacillaceae</taxon>
        <taxon>Paenibacillus</taxon>
    </lineage>
</organism>
<dbReference type="RefSeq" id="WP_373949452.1">
    <property type="nucleotide sequence ID" value="NZ_JBHDLN010000003.1"/>
</dbReference>
<evidence type="ECO:0000313" key="3">
    <source>
        <dbReference type="Proteomes" id="UP001575622"/>
    </source>
</evidence>
<comment type="caution">
    <text evidence="2">The sequence shown here is derived from an EMBL/GenBank/DDBJ whole genome shotgun (WGS) entry which is preliminary data.</text>
</comment>
<sequence>MGTADWIKKKKLSSFITNAILFTCSVAFCYWFIFHGLPLAFEQFVANLANWK</sequence>
<gene>
    <name evidence="2" type="ORF">ACEU3E_06460</name>
</gene>
<keyword evidence="1" id="KW-0812">Transmembrane</keyword>
<keyword evidence="1" id="KW-0472">Membrane</keyword>
<evidence type="ECO:0000313" key="2">
    <source>
        <dbReference type="EMBL" id="MFB0841803.1"/>
    </source>
</evidence>
<accession>A0ABV4UVF2</accession>
<proteinExistence type="predicted"/>
<evidence type="ECO:0000256" key="1">
    <source>
        <dbReference type="SAM" id="Phobius"/>
    </source>
</evidence>
<keyword evidence="1" id="KW-1133">Transmembrane helix</keyword>
<feature type="transmembrane region" description="Helical" evidence="1">
    <location>
        <begin position="12"/>
        <end position="33"/>
    </location>
</feature>
<dbReference type="Proteomes" id="UP001575622">
    <property type="component" value="Unassembled WGS sequence"/>
</dbReference>